<protein>
    <recommendedName>
        <fullName evidence="5">ATP-grasp domain-containing protein</fullName>
    </recommendedName>
</protein>
<keyword evidence="1" id="KW-0436">Ligase</keyword>
<dbReference type="InterPro" id="IPR040570">
    <property type="entry name" value="LAL_C2"/>
</dbReference>
<sequence length="413" mass="44126">MNPPTGGNLIALEWLQFGLGRLLSAAADEDLTVHLLTGHRPEYLHELASADRSRLVVHDVNTFDVSEVVHTVRRIGDVAGLVSTTDTWSLVALAALRELGLGGQDPDSVRLVRDKARLRRRLYEHGLSRADGRPVADTDDADAVAARTGLPLIVKDSAGTGSQHVWLARTTDELRDVLDLARNSALRGRPTAEPYFLGPLYSMETLTWEGSTRLLAVSSRVLSPPPLFREEALALPVALPGCMAEEAGRWIERVLKAVGYTEGFAHTEFILTDHGFEVVEINPRLGGGLVGEGLCKALGVNVYAAFVDLALRRRPALMDEPLAPLCGAAHARLYAPRTGVFRGIEGAQLLAGHPGSPAVRPAMPDGTEVTTVADQDGCVAVVSATGATSELALQNVVSAAGELSVRMEGDRRA</sequence>
<dbReference type="PANTHER" id="PTHR43585:SF2">
    <property type="entry name" value="ATP-GRASP ENZYME FSQD"/>
    <property type="match status" value="1"/>
</dbReference>
<feature type="domain" description="ATP-grasp" evidence="5">
    <location>
        <begin position="119"/>
        <end position="311"/>
    </location>
</feature>
<dbReference type="Gene3D" id="3.40.50.20">
    <property type="match status" value="1"/>
</dbReference>
<reference evidence="6 7" key="1">
    <citation type="journal article" date="2015" name="ISME J.">
        <title>Draft Genome Sequence of Streptomyces incarnatus NRRL8089, which Produces the Nucleoside Antibiotic Sinefungin.</title>
        <authorList>
            <person name="Oshima K."/>
            <person name="Hattori M."/>
            <person name="Shimizu H."/>
            <person name="Fukuda K."/>
            <person name="Nemoto M."/>
            <person name="Inagaki K."/>
            <person name="Tamura T."/>
        </authorList>
    </citation>
    <scope>NUCLEOTIDE SEQUENCE [LARGE SCALE GENOMIC DNA]</scope>
    <source>
        <strain evidence="6 7">NRRL 8089</strain>
    </source>
</reference>
<evidence type="ECO:0000256" key="3">
    <source>
        <dbReference type="ARBA" id="ARBA00022840"/>
    </source>
</evidence>
<evidence type="ECO:0000313" key="6">
    <source>
        <dbReference type="EMBL" id="AKJ14871.1"/>
    </source>
</evidence>
<name>A0ABN4GUD4_9ACTN</name>
<keyword evidence="3 4" id="KW-0067">ATP-binding</keyword>
<dbReference type="Proteomes" id="UP000035366">
    <property type="component" value="Chromosome"/>
</dbReference>
<proteinExistence type="predicted"/>
<evidence type="ECO:0000256" key="1">
    <source>
        <dbReference type="ARBA" id="ARBA00022598"/>
    </source>
</evidence>
<evidence type="ECO:0000313" key="7">
    <source>
        <dbReference type="Proteomes" id="UP000035366"/>
    </source>
</evidence>
<evidence type="ECO:0000256" key="4">
    <source>
        <dbReference type="PROSITE-ProRule" id="PRU00409"/>
    </source>
</evidence>
<dbReference type="RefSeq" id="WP_208902371.1">
    <property type="nucleotide sequence ID" value="NZ_CP011497.1"/>
</dbReference>
<organism evidence="6 7">
    <name type="scientific">Streptomyces incarnatus</name>
    <dbReference type="NCBI Taxonomy" id="665007"/>
    <lineage>
        <taxon>Bacteria</taxon>
        <taxon>Bacillati</taxon>
        <taxon>Actinomycetota</taxon>
        <taxon>Actinomycetes</taxon>
        <taxon>Kitasatosporales</taxon>
        <taxon>Streptomycetaceae</taxon>
        <taxon>Streptomyces</taxon>
    </lineage>
</organism>
<dbReference type="Gene3D" id="3.30.1490.20">
    <property type="entry name" value="ATP-grasp fold, A domain"/>
    <property type="match status" value="1"/>
</dbReference>
<evidence type="ECO:0000256" key="2">
    <source>
        <dbReference type="ARBA" id="ARBA00022741"/>
    </source>
</evidence>
<gene>
    <name evidence="6" type="ORF">ABB07_33890</name>
</gene>
<keyword evidence="2 4" id="KW-0547">Nucleotide-binding</keyword>
<dbReference type="Gene3D" id="3.30.470.20">
    <property type="entry name" value="ATP-grasp fold, B domain"/>
    <property type="match status" value="1"/>
</dbReference>
<keyword evidence="7" id="KW-1185">Reference proteome</keyword>
<dbReference type="Pfam" id="PF13535">
    <property type="entry name" value="ATP-grasp_4"/>
    <property type="match status" value="1"/>
</dbReference>
<dbReference type="SUPFAM" id="SSF56059">
    <property type="entry name" value="Glutathione synthetase ATP-binding domain-like"/>
    <property type="match status" value="1"/>
</dbReference>
<accession>A0ABN4GUD4</accession>
<dbReference type="EMBL" id="CP011497">
    <property type="protein sequence ID" value="AKJ14871.1"/>
    <property type="molecule type" value="Genomic_DNA"/>
</dbReference>
<dbReference type="InterPro" id="IPR011761">
    <property type="entry name" value="ATP-grasp"/>
</dbReference>
<dbReference type="InterPro" id="IPR013815">
    <property type="entry name" value="ATP_grasp_subdomain_1"/>
</dbReference>
<dbReference type="InterPro" id="IPR052032">
    <property type="entry name" value="ATP-dep_AA_Ligase"/>
</dbReference>
<evidence type="ECO:0000259" key="5">
    <source>
        <dbReference type="PROSITE" id="PS50975"/>
    </source>
</evidence>
<dbReference type="Pfam" id="PF18603">
    <property type="entry name" value="LAL_C2"/>
    <property type="match status" value="1"/>
</dbReference>
<dbReference type="PROSITE" id="PS50975">
    <property type="entry name" value="ATP_GRASP"/>
    <property type="match status" value="1"/>
</dbReference>
<dbReference type="PANTHER" id="PTHR43585">
    <property type="entry name" value="FUMIPYRROLE BIOSYNTHESIS PROTEIN C"/>
    <property type="match status" value="1"/>
</dbReference>